<evidence type="ECO:0000313" key="5">
    <source>
        <dbReference type="Proteomes" id="UP000596929"/>
    </source>
</evidence>
<dbReference type="RefSeq" id="WP_186859723.1">
    <property type="nucleotide sequence ID" value="NZ_JACOOO010000014.1"/>
</dbReference>
<dbReference type="Gene3D" id="3.30.465.10">
    <property type="match status" value="1"/>
</dbReference>
<keyword evidence="2" id="KW-0560">Oxidoreductase</keyword>
<dbReference type="InterPro" id="IPR016167">
    <property type="entry name" value="FAD-bd_PCMH_sub1"/>
</dbReference>
<keyword evidence="1" id="KW-0285">Flavoprotein</keyword>
<dbReference type="EMBL" id="JACOOO010000014">
    <property type="protein sequence ID" value="MBC5628765.1"/>
    <property type="molecule type" value="Genomic_DNA"/>
</dbReference>
<gene>
    <name evidence="4" type="primary">xdhB</name>
    <name evidence="4" type="ORF">H8S20_07670</name>
</gene>
<dbReference type="InterPro" id="IPR051312">
    <property type="entry name" value="Diverse_Substr_Oxidored"/>
</dbReference>
<protein>
    <submittedName>
        <fullName evidence="4">Xanthine dehydrogenase FAD-binding subunit XdhB</fullName>
    </submittedName>
</protein>
<comment type="caution">
    <text evidence="4">The sequence shown here is derived from an EMBL/GenBank/DDBJ whole genome shotgun (WGS) entry which is preliminary data.</text>
</comment>
<dbReference type="NCBIfam" id="NF043083">
    <property type="entry name" value="XdhB_XDHase"/>
    <property type="match status" value="1"/>
</dbReference>
<dbReference type="Proteomes" id="UP000596929">
    <property type="component" value="Unassembled WGS sequence"/>
</dbReference>
<dbReference type="PANTHER" id="PTHR42659">
    <property type="entry name" value="XANTHINE DEHYDROGENASE SUBUNIT C-RELATED"/>
    <property type="match status" value="1"/>
</dbReference>
<reference evidence="4 5" key="1">
    <citation type="submission" date="2020-08" db="EMBL/GenBank/DDBJ databases">
        <title>Genome public.</title>
        <authorList>
            <person name="Liu C."/>
            <person name="Sun Q."/>
        </authorList>
    </citation>
    <scope>NUCLEOTIDE SEQUENCE [LARGE SCALE GENOMIC DNA]</scope>
    <source>
        <strain evidence="4 5">NSJ-6</strain>
    </source>
</reference>
<dbReference type="Gene3D" id="3.30.43.10">
    <property type="entry name" value="Uridine Diphospho-n-acetylenolpyruvylglucosamine Reductase, domain 2"/>
    <property type="match status" value="1"/>
</dbReference>
<dbReference type="InterPro" id="IPR005107">
    <property type="entry name" value="CO_DH_flav_C"/>
</dbReference>
<dbReference type="SMART" id="SM01092">
    <property type="entry name" value="CO_deh_flav_C"/>
    <property type="match status" value="1"/>
</dbReference>
<feature type="domain" description="FAD-binding PCMH-type" evidence="3">
    <location>
        <begin position="1"/>
        <end position="176"/>
    </location>
</feature>
<dbReference type="PROSITE" id="PS51387">
    <property type="entry name" value="FAD_PCMH"/>
    <property type="match status" value="1"/>
</dbReference>
<dbReference type="Pfam" id="PF00941">
    <property type="entry name" value="FAD_binding_5"/>
    <property type="match status" value="1"/>
</dbReference>
<dbReference type="Pfam" id="PF03450">
    <property type="entry name" value="CO_deh_flav_C"/>
    <property type="match status" value="1"/>
</dbReference>
<dbReference type="InterPro" id="IPR002346">
    <property type="entry name" value="Mopterin_DH_FAD-bd"/>
</dbReference>
<dbReference type="PANTHER" id="PTHR42659:SF9">
    <property type="entry name" value="XANTHINE DEHYDROGENASE FAD-BINDING SUBUNIT XDHB-RELATED"/>
    <property type="match status" value="1"/>
</dbReference>
<evidence type="ECO:0000313" key="4">
    <source>
        <dbReference type="EMBL" id="MBC5628765.1"/>
    </source>
</evidence>
<dbReference type="InterPro" id="IPR016166">
    <property type="entry name" value="FAD-bd_PCMH"/>
</dbReference>
<sequence length="286" mass="31742">MFDIKNIYEPKNIKELLDLMDTCSNPTIIAGGTDVLIKLRHGSLKEAELISIRSLEEFNEIKLLDDETISIGALASFSKIFRNEIINNTIPILAEGSVSMGGPQIRNMATIGGNICNGAVSADSVPSLFALNAHLKLINSNGERIVPITDFYLGPGKVKLEKNEVLTNILINKEDYLNKKGCYIKFSNRKAMDISMLGVAVVCEFDHNKFEDLRIALGVAAPTPIRCYETENFAKGKILTPEMLNQIGELAVSASKPRDSWRGSKEFRQHLIANLTKRAIDKLYRN</sequence>
<dbReference type="Gene3D" id="3.30.390.50">
    <property type="entry name" value="CO dehydrogenase flavoprotein, C-terminal domain"/>
    <property type="match status" value="1"/>
</dbReference>
<evidence type="ECO:0000256" key="1">
    <source>
        <dbReference type="ARBA" id="ARBA00022630"/>
    </source>
</evidence>
<dbReference type="SUPFAM" id="SSF55447">
    <property type="entry name" value="CO dehydrogenase flavoprotein C-terminal domain-like"/>
    <property type="match status" value="1"/>
</dbReference>
<dbReference type="InterPro" id="IPR016169">
    <property type="entry name" value="FAD-bd_PCMH_sub2"/>
</dbReference>
<proteinExistence type="predicted"/>
<name>A0ABR7DBK4_9CLOT</name>
<dbReference type="NCBIfam" id="NF007427">
    <property type="entry name" value="PRK09971.1"/>
    <property type="match status" value="1"/>
</dbReference>
<evidence type="ECO:0000256" key="2">
    <source>
        <dbReference type="ARBA" id="ARBA00023002"/>
    </source>
</evidence>
<keyword evidence="5" id="KW-1185">Reference proteome</keyword>
<dbReference type="SUPFAM" id="SSF56176">
    <property type="entry name" value="FAD-binding/transporter-associated domain-like"/>
    <property type="match status" value="1"/>
</dbReference>
<dbReference type="InterPro" id="IPR036683">
    <property type="entry name" value="CO_DH_flav_C_dom_sf"/>
</dbReference>
<dbReference type="InterPro" id="IPR050031">
    <property type="entry name" value="XdhB_XDHase"/>
</dbReference>
<organism evidence="4 5">
    <name type="scientific">Clostridium hominis</name>
    <dbReference type="NCBI Taxonomy" id="2763036"/>
    <lineage>
        <taxon>Bacteria</taxon>
        <taxon>Bacillati</taxon>
        <taxon>Bacillota</taxon>
        <taxon>Clostridia</taxon>
        <taxon>Eubacteriales</taxon>
        <taxon>Clostridiaceae</taxon>
        <taxon>Clostridium</taxon>
    </lineage>
</organism>
<evidence type="ECO:0000259" key="3">
    <source>
        <dbReference type="PROSITE" id="PS51387"/>
    </source>
</evidence>
<dbReference type="InterPro" id="IPR036318">
    <property type="entry name" value="FAD-bd_PCMH-like_sf"/>
</dbReference>
<accession>A0ABR7DBK4</accession>